<dbReference type="OrthoDB" id="409725at2759"/>
<dbReference type="AlphaFoldDB" id="M1CBD7"/>
<dbReference type="GO" id="GO:0051119">
    <property type="term" value="F:sugar transmembrane transporter activity"/>
    <property type="evidence" value="ECO:0007669"/>
    <property type="project" value="InterPro"/>
</dbReference>
<evidence type="ECO:0000313" key="11">
    <source>
        <dbReference type="EnsemblPlants" id="PGSC0003DMT400063856"/>
    </source>
</evidence>
<organism evidence="11 12">
    <name type="scientific">Solanum tuberosum</name>
    <name type="common">Potato</name>
    <dbReference type="NCBI Taxonomy" id="4113"/>
    <lineage>
        <taxon>Eukaryota</taxon>
        <taxon>Viridiplantae</taxon>
        <taxon>Streptophyta</taxon>
        <taxon>Embryophyta</taxon>
        <taxon>Tracheophyta</taxon>
        <taxon>Spermatophyta</taxon>
        <taxon>Magnoliopsida</taxon>
        <taxon>eudicotyledons</taxon>
        <taxon>Gunneridae</taxon>
        <taxon>Pentapetalae</taxon>
        <taxon>asterids</taxon>
        <taxon>lamiids</taxon>
        <taxon>Solanales</taxon>
        <taxon>Solanaceae</taxon>
        <taxon>Solanoideae</taxon>
        <taxon>Solaneae</taxon>
        <taxon>Solanum</taxon>
    </lineage>
</organism>
<dbReference type="GO" id="GO:0012505">
    <property type="term" value="C:endomembrane system"/>
    <property type="evidence" value="ECO:0007669"/>
    <property type="project" value="UniProtKB-SubCell"/>
</dbReference>
<keyword evidence="5 10" id="KW-0812">Transmembrane</keyword>
<evidence type="ECO:0000256" key="5">
    <source>
        <dbReference type="ARBA" id="ARBA00022692"/>
    </source>
</evidence>
<accession>M1CBD7</accession>
<feature type="region of interest" description="Disordered" evidence="9">
    <location>
        <begin position="87"/>
        <end position="110"/>
    </location>
</feature>
<keyword evidence="3" id="KW-0813">Transport</keyword>
<dbReference type="Gramene" id="PGSC0003DMT400063856">
    <property type="protein sequence ID" value="PGSC0003DMT400063856"/>
    <property type="gene ID" value="PGSC0003DMG400024819"/>
</dbReference>
<dbReference type="GO" id="GO:0051260">
    <property type="term" value="P:protein homooligomerization"/>
    <property type="evidence" value="ECO:0007669"/>
    <property type="project" value="UniProtKB-ARBA"/>
</dbReference>
<comment type="similarity">
    <text evidence="2">Belongs to the SWEET sugar transporter family.</text>
</comment>
<proteinExistence type="inferred from homology"/>
<dbReference type="FunFam" id="1.20.1280.290:FF:000002">
    <property type="entry name" value="Bidirectional sugar transporter SWEET"/>
    <property type="match status" value="1"/>
</dbReference>
<evidence type="ECO:0000256" key="4">
    <source>
        <dbReference type="ARBA" id="ARBA00022597"/>
    </source>
</evidence>
<sequence>MYGSPLSIIRLVIKTKSVEFMPFFLSLFVFLCGASWFAFGLLGKDPFVAIPNGFGFGLGTVQLILYAIYCEKKGFTKKSTFDESLTTGNVKSHQEEKQSSNNNKSKLEQV</sequence>
<evidence type="ECO:0000256" key="8">
    <source>
        <dbReference type="ARBA" id="ARBA00023136"/>
    </source>
</evidence>
<feature type="transmembrane region" description="Helical" evidence="10">
    <location>
        <begin position="20"/>
        <end position="42"/>
    </location>
</feature>
<keyword evidence="8 10" id="KW-0472">Membrane</keyword>
<dbReference type="Pfam" id="PF03083">
    <property type="entry name" value="MtN3_slv"/>
    <property type="match status" value="1"/>
</dbReference>
<evidence type="ECO:0000256" key="6">
    <source>
        <dbReference type="ARBA" id="ARBA00022737"/>
    </source>
</evidence>
<dbReference type="Proteomes" id="UP000011115">
    <property type="component" value="Unassembled WGS sequence"/>
</dbReference>
<keyword evidence="7 10" id="KW-1133">Transmembrane helix</keyword>
<dbReference type="InterPro" id="IPR004316">
    <property type="entry name" value="SWEET_rpt"/>
</dbReference>
<keyword evidence="6" id="KW-0677">Repeat</keyword>
<name>M1CBD7_SOLTU</name>
<evidence type="ECO:0000256" key="2">
    <source>
        <dbReference type="ARBA" id="ARBA00007809"/>
    </source>
</evidence>
<protein>
    <submittedName>
        <fullName evidence="11">Nodulin MtN3 family protein</fullName>
    </submittedName>
</protein>
<evidence type="ECO:0000256" key="1">
    <source>
        <dbReference type="ARBA" id="ARBA00004127"/>
    </source>
</evidence>
<dbReference type="PANTHER" id="PTHR10791:SF44">
    <property type="entry name" value="BIDIRECTIONAL SUGAR TRANSPORTER SWEET1"/>
    <property type="match status" value="1"/>
</dbReference>
<comment type="subcellular location">
    <subcellularLocation>
        <location evidence="1">Endomembrane system</location>
        <topology evidence="1">Multi-pass membrane protein</topology>
    </subcellularLocation>
</comment>
<evidence type="ECO:0000256" key="3">
    <source>
        <dbReference type="ARBA" id="ARBA00022448"/>
    </source>
</evidence>
<dbReference type="Gene3D" id="1.20.1280.290">
    <property type="match status" value="1"/>
</dbReference>
<dbReference type="PANTHER" id="PTHR10791">
    <property type="entry name" value="RAG1-ACTIVATING PROTEIN 1"/>
    <property type="match status" value="1"/>
</dbReference>
<dbReference type="GO" id="GO:0016020">
    <property type="term" value="C:membrane"/>
    <property type="evidence" value="ECO:0007669"/>
    <property type="project" value="InterPro"/>
</dbReference>
<gene>
    <name evidence="11" type="primary">LOC102600613</name>
</gene>
<dbReference type="EnsemblPlants" id="PGSC0003DMT400063856">
    <property type="protein sequence ID" value="PGSC0003DMT400063856"/>
    <property type="gene ID" value="PGSC0003DMG400024819"/>
</dbReference>
<keyword evidence="12" id="KW-1185">Reference proteome</keyword>
<dbReference type="ExpressionAtlas" id="M1CBD7">
    <property type="expression patterns" value="baseline"/>
</dbReference>
<feature type="transmembrane region" description="Helical" evidence="10">
    <location>
        <begin position="48"/>
        <end position="69"/>
    </location>
</feature>
<keyword evidence="4" id="KW-0762">Sugar transport</keyword>
<dbReference type="InterPro" id="IPR047664">
    <property type="entry name" value="SWEET"/>
</dbReference>
<dbReference type="HOGENOM" id="CLU_173620_0_0_1"/>
<evidence type="ECO:0000256" key="9">
    <source>
        <dbReference type="SAM" id="MobiDB-lite"/>
    </source>
</evidence>
<reference evidence="12" key="1">
    <citation type="journal article" date="2011" name="Nature">
        <title>Genome sequence and analysis of the tuber crop potato.</title>
        <authorList>
            <consortium name="The Potato Genome Sequencing Consortium"/>
        </authorList>
    </citation>
    <scope>NUCLEOTIDE SEQUENCE [LARGE SCALE GENOMIC DNA]</scope>
    <source>
        <strain evidence="12">cv. DM1-3 516 R44</strain>
    </source>
</reference>
<evidence type="ECO:0000256" key="7">
    <source>
        <dbReference type="ARBA" id="ARBA00022989"/>
    </source>
</evidence>
<evidence type="ECO:0000313" key="12">
    <source>
        <dbReference type="Proteomes" id="UP000011115"/>
    </source>
</evidence>
<reference evidence="11" key="2">
    <citation type="submission" date="2015-06" db="UniProtKB">
        <authorList>
            <consortium name="EnsemblPlants"/>
        </authorList>
    </citation>
    <scope>IDENTIFICATION</scope>
    <source>
        <strain evidence="11">DM1-3 516 R44</strain>
    </source>
</reference>
<evidence type="ECO:0000256" key="10">
    <source>
        <dbReference type="SAM" id="Phobius"/>
    </source>
</evidence>